<dbReference type="EMBL" id="BDGG01000023">
    <property type="protein sequence ID" value="GAV09466.1"/>
    <property type="molecule type" value="Genomic_DNA"/>
</dbReference>
<gene>
    <name evidence="1" type="primary">RvY_19007</name>
    <name evidence="1" type="synonym">RvY_19007.2</name>
    <name evidence="1" type="ORF">RvY_19007-2</name>
</gene>
<proteinExistence type="predicted"/>
<keyword evidence="2" id="KW-1185">Reference proteome</keyword>
<accession>A0A1D1W813</accession>
<name>A0A1D1W813_RAMVA</name>
<organism evidence="1 2">
    <name type="scientific">Ramazzottius varieornatus</name>
    <name type="common">Water bear</name>
    <name type="synonym">Tardigrade</name>
    <dbReference type="NCBI Taxonomy" id="947166"/>
    <lineage>
        <taxon>Eukaryota</taxon>
        <taxon>Metazoa</taxon>
        <taxon>Ecdysozoa</taxon>
        <taxon>Tardigrada</taxon>
        <taxon>Eutardigrada</taxon>
        <taxon>Parachela</taxon>
        <taxon>Hypsibioidea</taxon>
        <taxon>Ramazzottiidae</taxon>
        <taxon>Ramazzottius</taxon>
    </lineage>
</organism>
<sequence length="110" mass="12131">MLPRYYIQTCIQTPLKPKSKQASCRGSTLADLQKHDGFPGCRVRGAEQAQTEEEYHVPHVPHGPSHRILCLVHGVRSNHGSGNAYLGLCMDERQGRGMPSDTSINFGCGR</sequence>
<evidence type="ECO:0000313" key="1">
    <source>
        <dbReference type="EMBL" id="GAV09466.1"/>
    </source>
</evidence>
<dbReference type="Proteomes" id="UP000186922">
    <property type="component" value="Unassembled WGS sequence"/>
</dbReference>
<protein>
    <submittedName>
        <fullName evidence="1">Uncharacterized protein</fullName>
    </submittedName>
</protein>
<dbReference type="AlphaFoldDB" id="A0A1D1W813"/>
<comment type="caution">
    <text evidence="1">The sequence shown here is derived from an EMBL/GenBank/DDBJ whole genome shotgun (WGS) entry which is preliminary data.</text>
</comment>
<reference evidence="1 2" key="1">
    <citation type="journal article" date="2016" name="Nat. Commun.">
        <title>Extremotolerant tardigrade genome and improved radiotolerance of human cultured cells by tardigrade-unique protein.</title>
        <authorList>
            <person name="Hashimoto T."/>
            <person name="Horikawa D.D."/>
            <person name="Saito Y."/>
            <person name="Kuwahara H."/>
            <person name="Kozuka-Hata H."/>
            <person name="Shin-I T."/>
            <person name="Minakuchi Y."/>
            <person name="Ohishi K."/>
            <person name="Motoyama A."/>
            <person name="Aizu T."/>
            <person name="Enomoto A."/>
            <person name="Kondo K."/>
            <person name="Tanaka S."/>
            <person name="Hara Y."/>
            <person name="Koshikawa S."/>
            <person name="Sagara H."/>
            <person name="Miura T."/>
            <person name="Yokobori S."/>
            <person name="Miyagawa K."/>
            <person name="Suzuki Y."/>
            <person name="Kubo T."/>
            <person name="Oyama M."/>
            <person name="Kohara Y."/>
            <person name="Fujiyama A."/>
            <person name="Arakawa K."/>
            <person name="Katayama T."/>
            <person name="Toyoda A."/>
            <person name="Kunieda T."/>
        </authorList>
    </citation>
    <scope>NUCLEOTIDE SEQUENCE [LARGE SCALE GENOMIC DNA]</scope>
    <source>
        <strain evidence="1 2">YOKOZUNA-1</strain>
    </source>
</reference>
<evidence type="ECO:0000313" key="2">
    <source>
        <dbReference type="Proteomes" id="UP000186922"/>
    </source>
</evidence>